<dbReference type="PROSITE" id="PS51918">
    <property type="entry name" value="RADICAL_SAM"/>
    <property type="match status" value="1"/>
</dbReference>
<comment type="function">
    <text evidence="14">Specifically methylates position 2 of adenine 2503 in 23S rRNA and position 2 of adenine 37 in tRNAs.</text>
</comment>
<proteinExistence type="inferred from homology"/>
<dbReference type="InterPro" id="IPR027492">
    <property type="entry name" value="RNA_MTrfase_RlmN"/>
</dbReference>
<feature type="domain" description="Radical SAM core" evidence="15">
    <location>
        <begin position="98"/>
        <end position="331"/>
    </location>
</feature>
<dbReference type="CDD" id="cd01335">
    <property type="entry name" value="Radical_SAM"/>
    <property type="match status" value="1"/>
</dbReference>
<keyword evidence="4 14" id="KW-0963">Cytoplasm</keyword>
<dbReference type="SUPFAM" id="SSF102114">
    <property type="entry name" value="Radical SAM enzymes"/>
    <property type="match status" value="1"/>
</dbReference>
<dbReference type="Gene3D" id="1.10.150.530">
    <property type="match status" value="1"/>
</dbReference>
<dbReference type="GO" id="GO:0070475">
    <property type="term" value="P:rRNA base methylation"/>
    <property type="evidence" value="ECO:0007669"/>
    <property type="project" value="UniProtKB-UniRule"/>
</dbReference>
<name>H1DIA5_9BACT</name>
<dbReference type="STRING" id="742817.HMPREF9449_02134"/>
<dbReference type="InterPro" id="IPR007197">
    <property type="entry name" value="rSAM"/>
</dbReference>
<keyword evidence="5 14" id="KW-0698">rRNA processing</keyword>
<evidence type="ECO:0000256" key="12">
    <source>
        <dbReference type="ARBA" id="ARBA00023014"/>
    </source>
</evidence>
<comment type="subcellular location">
    <subcellularLocation>
        <location evidence="1 14">Cytoplasm</location>
    </subcellularLocation>
</comment>
<keyword evidence="13 14" id="KW-1015">Disulfide bond</keyword>
<feature type="binding site" evidence="14">
    <location>
        <position position="116"/>
    </location>
    <ligand>
        <name>[4Fe-4S] cluster</name>
        <dbReference type="ChEBI" id="CHEBI:49883"/>
        <note>4Fe-4S-S-AdoMet</note>
    </ligand>
</feature>
<evidence type="ECO:0000256" key="1">
    <source>
        <dbReference type="ARBA" id="ARBA00004496"/>
    </source>
</evidence>
<dbReference type="PATRIC" id="fig|742817.3.peg.2283"/>
<dbReference type="InterPro" id="IPR006638">
    <property type="entry name" value="Elp3/MiaA/NifB-like_rSAM"/>
</dbReference>
<feature type="binding site" evidence="14">
    <location>
        <position position="112"/>
    </location>
    <ligand>
        <name>[4Fe-4S] cluster</name>
        <dbReference type="ChEBI" id="CHEBI:49883"/>
        <note>4Fe-4S-S-AdoMet</note>
    </ligand>
</feature>
<evidence type="ECO:0000256" key="5">
    <source>
        <dbReference type="ARBA" id="ARBA00022552"/>
    </source>
</evidence>
<dbReference type="EMBL" id="ADMC01000025">
    <property type="protein sequence ID" value="EHP46517.1"/>
    <property type="molecule type" value="Genomic_DNA"/>
</dbReference>
<reference evidence="16 17" key="1">
    <citation type="submission" date="2012-01" db="EMBL/GenBank/DDBJ databases">
        <title>The Genome Sequence of Odoribacter laneus YIT 12061.</title>
        <authorList>
            <consortium name="The Broad Institute Genome Sequencing Platform"/>
            <person name="Earl A."/>
            <person name="Ward D."/>
            <person name="Feldgarden M."/>
            <person name="Gevers D."/>
            <person name="Morotomi M."/>
            <person name="Young S.K."/>
            <person name="Zeng Q."/>
            <person name="Gargeya S."/>
            <person name="Fitzgerald M."/>
            <person name="Haas B."/>
            <person name="Abouelleil A."/>
            <person name="Alvarado L."/>
            <person name="Arachchi H.M."/>
            <person name="Berlin A."/>
            <person name="Chapman S.B."/>
            <person name="Gearin G."/>
            <person name="Goldberg J."/>
            <person name="Griggs A."/>
            <person name="Gujja S."/>
            <person name="Hansen M."/>
            <person name="Heiman D."/>
            <person name="Howarth C."/>
            <person name="Larimer J."/>
            <person name="Lui A."/>
            <person name="MacDonald P.J.P."/>
            <person name="McCowen C."/>
            <person name="Montmayeur A."/>
            <person name="Murphy C."/>
            <person name="Neiman D."/>
            <person name="Pearson M."/>
            <person name="Priest M."/>
            <person name="Roberts A."/>
            <person name="Saif S."/>
            <person name="Shea T."/>
            <person name="Sisk P."/>
            <person name="Stolte C."/>
            <person name="Sykes S."/>
            <person name="Wortman J."/>
            <person name="Nusbaum C."/>
            <person name="Birren B."/>
        </authorList>
    </citation>
    <scope>NUCLEOTIDE SEQUENCE [LARGE SCALE GENOMIC DNA]</scope>
    <source>
        <strain evidence="16 17">YIT 12061</strain>
    </source>
</reference>
<dbReference type="SFLD" id="SFLDS00029">
    <property type="entry name" value="Radical_SAM"/>
    <property type="match status" value="1"/>
</dbReference>
<evidence type="ECO:0000256" key="11">
    <source>
        <dbReference type="ARBA" id="ARBA00023004"/>
    </source>
</evidence>
<evidence type="ECO:0000256" key="9">
    <source>
        <dbReference type="ARBA" id="ARBA00022694"/>
    </source>
</evidence>
<dbReference type="RefSeq" id="WP_009137281.1">
    <property type="nucleotide sequence ID" value="NZ_JH594596.1"/>
</dbReference>
<feature type="binding site" evidence="14">
    <location>
        <position position="293"/>
    </location>
    <ligand>
        <name>S-adenosyl-L-methionine</name>
        <dbReference type="ChEBI" id="CHEBI:59789"/>
    </ligand>
</feature>
<sequence>MEKKNIREVSPEEMAAFLSVNGEKVFRAKQIEEWIWQKGVQDFEEMTNLPKSSRELLKATYYFDKLLPDCIQTASDGTTKTAWLLNDGNRIESVLIPGNEKYTVCVSSQAGCQLGCRFCATGTLGFKRNLTVGEIVDQVFHARKEAECSSSSLSNIVFMGMGEPLLNYDHVLSAIQRITSEKGLGMSPSRITVSTAGIPAKIRQLADDRVRFNLAVSLHSAKENVRSQLMPVNRAYPLAELAASLIYFVEKTGTRPTFEYLLLHHINDSLEDARALADYCKQFPVKINIIEYNPVEGSEFRHSPDKQRDAFVQFLENRNMVVHIRKSKGKDIDAACGQLANKRKD</sequence>
<feature type="active site" description="S-methylcysteine intermediate" evidence="14">
    <location>
        <position position="336"/>
    </location>
</feature>
<evidence type="ECO:0000256" key="10">
    <source>
        <dbReference type="ARBA" id="ARBA00022723"/>
    </source>
</evidence>
<protein>
    <recommendedName>
        <fullName evidence="14">Probable dual-specificity RNA methyltransferase RlmN</fullName>
        <ecNumber evidence="14">2.1.1.192</ecNumber>
    </recommendedName>
    <alternativeName>
        <fullName evidence="14">23S rRNA (adenine(2503)-C(2))-methyltransferase</fullName>
    </alternativeName>
    <alternativeName>
        <fullName evidence="14">23S rRNA m2A2503 methyltransferase</fullName>
    </alternativeName>
    <alternativeName>
        <fullName evidence="14">Ribosomal RNA large subunit methyltransferase N</fullName>
    </alternativeName>
    <alternativeName>
        <fullName evidence="14">tRNA (adenine(37)-C(2))-methyltransferase</fullName>
    </alternativeName>
    <alternativeName>
        <fullName evidence="14">tRNA m2A37 methyltransferase</fullName>
    </alternativeName>
</protein>
<evidence type="ECO:0000256" key="2">
    <source>
        <dbReference type="ARBA" id="ARBA00007544"/>
    </source>
</evidence>
<keyword evidence="8 14" id="KW-0949">S-adenosyl-L-methionine</keyword>
<evidence type="ECO:0000256" key="8">
    <source>
        <dbReference type="ARBA" id="ARBA00022691"/>
    </source>
</evidence>
<dbReference type="SFLD" id="SFLDF00275">
    <property type="entry name" value="adenosine_C2_methyltransferase"/>
    <property type="match status" value="1"/>
</dbReference>
<comment type="catalytic activity">
    <reaction evidence="14">
        <text>adenosine(37) in tRNA + 2 reduced [2Fe-2S]-[ferredoxin] + 2 S-adenosyl-L-methionine = 2-methyladenosine(37) in tRNA + 5'-deoxyadenosine + L-methionine + 2 oxidized [2Fe-2S]-[ferredoxin] + S-adenosyl-L-homocysteine</text>
        <dbReference type="Rhea" id="RHEA:43332"/>
        <dbReference type="Rhea" id="RHEA-COMP:10000"/>
        <dbReference type="Rhea" id="RHEA-COMP:10001"/>
        <dbReference type="Rhea" id="RHEA-COMP:10162"/>
        <dbReference type="Rhea" id="RHEA-COMP:10485"/>
        <dbReference type="ChEBI" id="CHEBI:17319"/>
        <dbReference type="ChEBI" id="CHEBI:33737"/>
        <dbReference type="ChEBI" id="CHEBI:33738"/>
        <dbReference type="ChEBI" id="CHEBI:57844"/>
        <dbReference type="ChEBI" id="CHEBI:57856"/>
        <dbReference type="ChEBI" id="CHEBI:59789"/>
        <dbReference type="ChEBI" id="CHEBI:74411"/>
        <dbReference type="ChEBI" id="CHEBI:74497"/>
        <dbReference type="EC" id="2.1.1.192"/>
    </reaction>
</comment>
<dbReference type="GO" id="GO:0019843">
    <property type="term" value="F:rRNA binding"/>
    <property type="evidence" value="ECO:0007669"/>
    <property type="project" value="UniProtKB-UniRule"/>
</dbReference>
<dbReference type="AlphaFoldDB" id="H1DIA5"/>
<dbReference type="Proteomes" id="UP000004892">
    <property type="component" value="Unassembled WGS sequence"/>
</dbReference>
<dbReference type="eggNOG" id="COG0820">
    <property type="taxonomic scope" value="Bacteria"/>
</dbReference>
<dbReference type="PANTHER" id="PTHR30544:SF5">
    <property type="entry name" value="RADICAL SAM CORE DOMAIN-CONTAINING PROTEIN"/>
    <property type="match status" value="1"/>
</dbReference>
<feature type="binding site" evidence="14">
    <location>
        <position position="119"/>
    </location>
    <ligand>
        <name>[4Fe-4S] cluster</name>
        <dbReference type="ChEBI" id="CHEBI:49883"/>
        <note>4Fe-4S-S-AdoMet</note>
    </ligand>
</feature>
<dbReference type="SFLD" id="SFLDG01062">
    <property type="entry name" value="methyltransferase_(Class_A)"/>
    <property type="match status" value="1"/>
</dbReference>
<evidence type="ECO:0000256" key="3">
    <source>
        <dbReference type="ARBA" id="ARBA00022485"/>
    </source>
</evidence>
<feature type="binding site" evidence="14">
    <location>
        <begin position="217"/>
        <end position="219"/>
    </location>
    <ligand>
        <name>S-adenosyl-L-methionine</name>
        <dbReference type="ChEBI" id="CHEBI:59789"/>
    </ligand>
</feature>
<dbReference type="InterPro" id="IPR058240">
    <property type="entry name" value="rSAM_sf"/>
</dbReference>
<dbReference type="Pfam" id="PF04055">
    <property type="entry name" value="Radical_SAM"/>
    <property type="match status" value="1"/>
</dbReference>
<dbReference type="GO" id="GO:0051539">
    <property type="term" value="F:4 iron, 4 sulfur cluster binding"/>
    <property type="evidence" value="ECO:0007669"/>
    <property type="project" value="UniProtKB-UniRule"/>
</dbReference>
<dbReference type="GeneID" id="98069685"/>
<dbReference type="GO" id="GO:0002935">
    <property type="term" value="F:tRNA (adenine(37)-C2)-methyltransferase activity"/>
    <property type="evidence" value="ECO:0007669"/>
    <property type="project" value="UniProtKB-UniRule"/>
</dbReference>
<dbReference type="GO" id="GO:0030488">
    <property type="term" value="P:tRNA methylation"/>
    <property type="evidence" value="ECO:0007669"/>
    <property type="project" value="UniProtKB-UniRule"/>
</dbReference>
<dbReference type="GO" id="GO:0005737">
    <property type="term" value="C:cytoplasm"/>
    <property type="evidence" value="ECO:0007669"/>
    <property type="project" value="UniProtKB-SubCell"/>
</dbReference>
<keyword evidence="10 14" id="KW-0479">Metal-binding</keyword>
<dbReference type="InterPro" id="IPR004383">
    <property type="entry name" value="rRNA_lsu_MTrfase_RlmN/Cfr"/>
</dbReference>
<dbReference type="HAMAP" id="MF_01849">
    <property type="entry name" value="RNA_methyltr_RlmN"/>
    <property type="match status" value="1"/>
</dbReference>
<keyword evidence="9 14" id="KW-0819">tRNA processing</keyword>
<dbReference type="PIRSF" id="PIRSF006004">
    <property type="entry name" value="CHP00048"/>
    <property type="match status" value="1"/>
</dbReference>
<comment type="miscellaneous">
    <text evidence="14">Reaction proceeds by a ping-pong mechanism involving intermediate methylation of a conserved cysteine residue.</text>
</comment>
<dbReference type="FunFam" id="3.20.20.70:FF:000014">
    <property type="entry name" value="Probable dual-specificity RNA methyltransferase RlmN"/>
    <property type="match status" value="1"/>
</dbReference>
<keyword evidence="7 14" id="KW-0808">Transferase</keyword>
<keyword evidence="12 14" id="KW-0411">Iron-sulfur</keyword>
<dbReference type="PANTHER" id="PTHR30544">
    <property type="entry name" value="23S RRNA METHYLTRANSFERASE"/>
    <property type="match status" value="1"/>
</dbReference>
<comment type="similarity">
    <text evidence="2 14">Belongs to the radical SAM superfamily. RlmN family.</text>
</comment>
<feature type="binding site" evidence="14">
    <location>
        <begin position="162"/>
        <end position="163"/>
    </location>
    <ligand>
        <name>S-adenosyl-L-methionine</name>
        <dbReference type="ChEBI" id="CHEBI:59789"/>
    </ligand>
</feature>
<feature type="binding site" evidence="14">
    <location>
        <position position="194"/>
    </location>
    <ligand>
        <name>S-adenosyl-L-methionine</name>
        <dbReference type="ChEBI" id="CHEBI:59789"/>
    </ligand>
</feature>
<comment type="cofactor">
    <cofactor evidence="14">
        <name>[4Fe-4S] cluster</name>
        <dbReference type="ChEBI" id="CHEBI:49883"/>
    </cofactor>
    <text evidence="14">Binds 1 [4Fe-4S] cluster. The cluster is coordinated with 3 cysteines and an exchangeable S-adenosyl-L-methionine.</text>
</comment>
<dbReference type="InterPro" id="IPR048641">
    <property type="entry name" value="RlmN_N"/>
</dbReference>
<evidence type="ECO:0000256" key="4">
    <source>
        <dbReference type="ARBA" id="ARBA00022490"/>
    </source>
</evidence>
<dbReference type="InterPro" id="IPR013785">
    <property type="entry name" value="Aldolase_TIM"/>
</dbReference>
<accession>H1DIA5</accession>
<evidence type="ECO:0000256" key="13">
    <source>
        <dbReference type="ARBA" id="ARBA00023157"/>
    </source>
</evidence>
<dbReference type="GO" id="GO:0046872">
    <property type="term" value="F:metal ion binding"/>
    <property type="evidence" value="ECO:0007669"/>
    <property type="project" value="UniProtKB-KW"/>
</dbReference>
<evidence type="ECO:0000256" key="6">
    <source>
        <dbReference type="ARBA" id="ARBA00022603"/>
    </source>
</evidence>
<gene>
    <name evidence="14" type="primary">rlmN</name>
    <name evidence="16" type="ORF">HMPREF9449_02134</name>
</gene>
<dbReference type="Pfam" id="PF21016">
    <property type="entry name" value="RlmN_N"/>
    <property type="match status" value="1"/>
</dbReference>
<feature type="active site" description="Proton acceptor" evidence="14">
    <location>
        <position position="92"/>
    </location>
</feature>
<dbReference type="Gene3D" id="3.20.20.70">
    <property type="entry name" value="Aldolase class I"/>
    <property type="match status" value="1"/>
</dbReference>
<comment type="catalytic activity">
    <reaction evidence="14">
        <text>adenosine(2503) in 23S rRNA + 2 reduced [2Fe-2S]-[ferredoxin] + 2 S-adenosyl-L-methionine = 2-methyladenosine(2503) in 23S rRNA + 5'-deoxyadenosine + L-methionine + 2 oxidized [2Fe-2S]-[ferredoxin] + S-adenosyl-L-homocysteine</text>
        <dbReference type="Rhea" id="RHEA:42916"/>
        <dbReference type="Rhea" id="RHEA-COMP:10000"/>
        <dbReference type="Rhea" id="RHEA-COMP:10001"/>
        <dbReference type="Rhea" id="RHEA-COMP:10152"/>
        <dbReference type="Rhea" id="RHEA-COMP:10282"/>
        <dbReference type="ChEBI" id="CHEBI:17319"/>
        <dbReference type="ChEBI" id="CHEBI:33737"/>
        <dbReference type="ChEBI" id="CHEBI:33738"/>
        <dbReference type="ChEBI" id="CHEBI:57844"/>
        <dbReference type="ChEBI" id="CHEBI:57856"/>
        <dbReference type="ChEBI" id="CHEBI:59789"/>
        <dbReference type="ChEBI" id="CHEBI:74411"/>
        <dbReference type="ChEBI" id="CHEBI:74497"/>
        <dbReference type="EC" id="2.1.1.192"/>
    </reaction>
</comment>
<dbReference type="GO" id="GO:0000049">
    <property type="term" value="F:tRNA binding"/>
    <property type="evidence" value="ECO:0007669"/>
    <property type="project" value="UniProtKB-UniRule"/>
</dbReference>
<keyword evidence="17" id="KW-1185">Reference proteome</keyword>
<keyword evidence="3 14" id="KW-0004">4Fe-4S</keyword>
<evidence type="ECO:0000313" key="16">
    <source>
        <dbReference type="EMBL" id="EHP46517.1"/>
    </source>
</evidence>
<keyword evidence="6 14" id="KW-0489">Methyltransferase</keyword>
<evidence type="ECO:0000256" key="7">
    <source>
        <dbReference type="ARBA" id="ARBA00022679"/>
    </source>
</evidence>
<dbReference type="SMART" id="SM00729">
    <property type="entry name" value="Elp3"/>
    <property type="match status" value="1"/>
</dbReference>
<keyword evidence="11 14" id="KW-0408">Iron</keyword>
<dbReference type="NCBIfam" id="TIGR00048">
    <property type="entry name" value="rRNA_mod_RlmN"/>
    <property type="match status" value="1"/>
</dbReference>
<dbReference type="HOGENOM" id="CLU_029101_2_0_10"/>
<dbReference type="GO" id="GO:0070040">
    <property type="term" value="F:rRNA (adenine(2503)-C2-)-methyltransferase activity"/>
    <property type="evidence" value="ECO:0007669"/>
    <property type="project" value="UniProtKB-UniRule"/>
</dbReference>
<dbReference type="InterPro" id="IPR040072">
    <property type="entry name" value="Methyltransferase_A"/>
</dbReference>
<dbReference type="EC" id="2.1.1.192" evidence="14"/>
<organism evidence="16 17">
    <name type="scientific">Odoribacter laneus YIT 12061</name>
    <dbReference type="NCBI Taxonomy" id="742817"/>
    <lineage>
        <taxon>Bacteria</taxon>
        <taxon>Pseudomonadati</taxon>
        <taxon>Bacteroidota</taxon>
        <taxon>Bacteroidia</taxon>
        <taxon>Bacteroidales</taxon>
        <taxon>Odoribacteraceae</taxon>
        <taxon>Odoribacter</taxon>
    </lineage>
</organism>
<comment type="caution">
    <text evidence="14">Lacks conserved residue(s) required for the propagation of feature annotation.</text>
</comment>
<evidence type="ECO:0000256" key="14">
    <source>
        <dbReference type="HAMAP-Rule" id="MF_01849"/>
    </source>
</evidence>
<evidence type="ECO:0000313" key="17">
    <source>
        <dbReference type="Proteomes" id="UP000004892"/>
    </source>
</evidence>
<evidence type="ECO:0000259" key="15">
    <source>
        <dbReference type="PROSITE" id="PS51918"/>
    </source>
</evidence>
<comment type="caution">
    <text evidence="16">The sequence shown here is derived from an EMBL/GenBank/DDBJ whole genome shotgun (WGS) entry which is preliminary data.</text>
</comment>